<feature type="domain" description="ERAP1-like C-terminal" evidence="16">
    <location>
        <begin position="538"/>
        <end position="845"/>
    </location>
</feature>
<evidence type="ECO:0000256" key="8">
    <source>
        <dbReference type="ARBA" id="ARBA00022723"/>
    </source>
</evidence>
<evidence type="ECO:0000259" key="17">
    <source>
        <dbReference type="Pfam" id="PF17900"/>
    </source>
</evidence>
<dbReference type="InterPro" id="IPR050344">
    <property type="entry name" value="Peptidase_M1_aminopeptidases"/>
</dbReference>
<accession>A0A1G9QIJ3</accession>
<evidence type="ECO:0000313" key="19">
    <source>
        <dbReference type="Proteomes" id="UP000198680"/>
    </source>
</evidence>
<keyword evidence="7" id="KW-0645">Protease</keyword>
<feature type="domain" description="Peptidase M1 membrane alanine aminopeptidase" evidence="15">
    <location>
        <begin position="245"/>
        <end position="456"/>
    </location>
</feature>
<evidence type="ECO:0000313" key="18">
    <source>
        <dbReference type="EMBL" id="SDM10145.1"/>
    </source>
</evidence>
<evidence type="ECO:0000256" key="14">
    <source>
        <dbReference type="SAM" id="MobiDB-lite"/>
    </source>
</evidence>
<evidence type="ECO:0000256" key="3">
    <source>
        <dbReference type="ARBA" id="ARBA00010136"/>
    </source>
</evidence>
<dbReference type="GO" id="GO:0043171">
    <property type="term" value="P:peptide catabolic process"/>
    <property type="evidence" value="ECO:0007669"/>
    <property type="project" value="TreeGrafter"/>
</dbReference>
<dbReference type="PANTHER" id="PTHR11533">
    <property type="entry name" value="PROTEASE M1 ZINC METALLOPROTEASE"/>
    <property type="match status" value="1"/>
</dbReference>
<dbReference type="InterPro" id="IPR027268">
    <property type="entry name" value="Peptidase_M4/M1_CTD_sf"/>
</dbReference>
<sequence length="860" mass="95326">MSEGRGKLPCVAVPNLTRDDAAARARLLAVDSYDVQFDLTDGAGRPGEHTFGSTTTVRFTCREPGADTFIDLVAEKVRSATLNGEPLDVSAYTEEGGLPLPGLAAENTLVVEADCRYSNSGEGLHRFVDPEDGQVYLYTHFEPAEAKRVFTCFDQPDLKATYTVHVTAPFDWQVVSNTGERTVEGGPGGSQLVHFAPTKRLSTYLLALVAGPYARVTDSHEGIPLGLYCRASLAQHLDPEELFRVTKQGFDFYHRVFDYPYPFDKYDQLFVPEFNAGAMENAGAVTFLEDYVFRSKATRARYERRAETVLHELAHMWFGDLVTMRWWDDLWLNESFATYISTLCQAEATEYTTAWTTFANTEKAWAYAQDQLPSTHPIAADMVDVAAVEVNFDGITYAKGASVLKQLVAYVGRDEFLAGIRRYFRTHEYGNTTLADLLGPLEESTGRDLTEWARQWLETSQVNTLRPVLELSDDGRYARVSIQQTAVPEHPVLRRHRLAVGLYDEGPEGLTRRTRVELDVEGELTEVPELAGHPVADLVLVNDDDLTYAKLRLDERSLATLQESIGAIPDPLPRALCWSAAWDMTRDAELPARDWVALVLAGVDAETEISVVQSLLARVQSALTSYADPRWAETGWRALADKALAALEAAEPGSDTQLQWSRTFAAAARTEEHAAVLRGLLDGSRVVEGLPVDADARWAFLHGLVAIGAAGDAEIAAEETRDATATGQRRAATARALRPTAEAKEETWQRAFHDDTVPNAVHEAMLQGFWHPAQRALTAGYVDRYFADIRPLWDRRPGEIAKNAVQYLFPPVVELRTVQAADAWLADPEHPAPLRRLVAEGRDGIGRSLRARERDAAESD</sequence>
<dbReference type="NCBIfam" id="TIGR02412">
    <property type="entry name" value="pepN_strep_liv"/>
    <property type="match status" value="1"/>
</dbReference>
<evidence type="ECO:0000256" key="13">
    <source>
        <dbReference type="ARBA" id="ARBA00031533"/>
    </source>
</evidence>
<dbReference type="InterPro" id="IPR042097">
    <property type="entry name" value="Aminopeptidase_N-like_N_sf"/>
</dbReference>
<dbReference type="GO" id="GO:0005615">
    <property type="term" value="C:extracellular space"/>
    <property type="evidence" value="ECO:0007669"/>
    <property type="project" value="TreeGrafter"/>
</dbReference>
<dbReference type="GO" id="GO:0005737">
    <property type="term" value="C:cytoplasm"/>
    <property type="evidence" value="ECO:0007669"/>
    <property type="project" value="TreeGrafter"/>
</dbReference>
<dbReference type="GO" id="GO:0006508">
    <property type="term" value="P:proteolysis"/>
    <property type="evidence" value="ECO:0007669"/>
    <property type="project" value="UniProtKB-KW"/>
</dbReference>
<dbReference type="Pfam" id="PF01433">
    <property type="entry name" value="Peptidase_M1"/>
    <property type="match status" value="1"/>
</dbReference>
<feature type="compositionally biased region" description="Low complexity" evidence="14">
    <location>
        <begin position="723"/>
        <end position="740"/>
    </location>
</feature>
<comment type="similarity">
    <text evidence="3">Belongs to the peptidase M1 family.</text>
</comment>
<dbReference type="GO" id="GO:0016285">
    <property type="term" value="F:alanyl aminopeptidase activity"/>
    <property type="evidence" value="ECO:0007669"/>
    <property type="project" value="UniProtKB-EC"/>
</dbReference>
<dbReference type="GO" id="GO:0070006">
    <property type="term" value="F:metalloaminopeptidase activity"/>
    <property type="evidence" value="ECO:0007669"/>
    <property type="project" value="TreeGrafter"/>
</dbReference>
<dbReference type="FunFam" id="2.60.40.1730:FF:000010">
    <property type="entry name" value="Putative aminopeptidase N"/>
    <property type="match status" value="1"/>
</dbReference>
<organism evidence="18 19">
    <name type="scientific">Geodermatophilus siccatus</name>
    <dbReference type="NCBI Taxonomy" id="1137991"/>
    <lineage>
        <taxon>Bacteria</taxon>
        <taxon>Bacillati</taxon>
        <taxon>Actinomycetota</taxon>
        <taxon>Actinomycetes</taxon>
        <taxon>Geodermatophilales</taxon>
        <taxon>Geodermatophilaceae</taxon>
        <taxon>Geodermatophilus</taxon>
    </lineage>
</organism>
<dbReference type="Proteomes" id="UP000198680">
    <property type="component" value="Unassembled WGS sequence"/>
</dbReference>
<dbReference type="EC" id="3.4.11.2" evidence="4"/>
<feature type="region of interest" description="Disordered" evidence="14">
    <location>
        <begin position="720"/>
        <end position="748"/>
    </location>
</feature>
<evidence type="ECO:0000256" key="12">
    <source>
        <dbReference type="ARBA" id="ARBA00029811"/>
    </source>
</evidence>
<dbReference type="InterPro" id="IPR024571">
    <property type="entry name" value="ERAP1-like_C_dom"/>
</dbReference>
<dbReference type="STRING" id="1137991.SAMN05660642_01662"/>
<keyword evidence="9" id="KW-0378">Hydrolase</keyword>
<dbReference type="CDD" id="cd09602">
    <property type="entry name" value="M1_APN"/>
    <property type="match status" value="1"/>
</dbReference>
<evidence type="ECO:0000256" key="11">
    <source>
        <dbReference type="ARBA" id="ARBA00023049"/>
    </source>
</evidence>
<comment type="cofactor">
    <cofactor evidence="2">
        <name>Zn(2+)</name>
        <dbReference type="ChEBI" id="CHEBI:29105"/>
    </cofactor>
</comment>
<dbReference type="InterPro" id="IPR001930">
    <property type="entry name" value="Peptidase_M1"/>
</dbReference>
<dbReference type="Pfam" id="PF11838">
    <property type="entry name" value="ERAP1_C"/>
    <property type="match status" value="1"/>
</dbReference>
<comment type="catalytic activity">
    <reaction evidence="1">
        <text>Release of an N-terminal amino acid, Xaa-|-Yaa- from a peptide, amide or arylamide. Xaa is preferably Ala, but may be most amino acids including Pro (slow action). When a terminal hydrophobic residue is followed by a prolyl residue, the two may be released as an intact Xaa-Pro dipeptide.</text>
        <dbReference type="EC" id="3.4.11.2"/>
    </reaction>
</comment>
<dbReference type="SUPFAM" id="SSF63737">
    <property type="entry name" value="Leukotriene A4 hydrolase N-terminal domain"/>
    <property type="match status" value="1"/>
</dbReference>
<evidence type="ECO:0000256" key="1">
    <source>
        <dbReference type="ARBA" id="ARBA00000098"/>
    </source>
</evidence>
<evidence type="ECO:0000259" key="16">
    <source>
        <dbReference type="Pfam" id="PF11838"/>
    </source>
</evidence>
<dbReference type="GO" id="GO:0016020">
    <property type="term" value="C:membrane"/>
    <property type="evidence" value="ECO:0007669"/>
    <property type="project" value="TreeGrafter"/>
</dbReference>
<keyword evidence="11" id="KW-0482">Metalloprotease</keyword>
<evidence type="ECO:0000256" key="5">
    <source>
        <dbReference type="ARBA" id="ARBA00015611"/>
    </source>
</evidence>
<dbReference type="PANTHER" id="PTHR11533:SF174">
    <property type="entry name" value="PUROMYCIN-SENSITIVE AMINOPEPTIDASE-RELATED"/>
    <property type="match status" value="1"/>
</dbReference>
<evidence type="ECO:0000256" key="7">
    <source>
        <dbReference type="ARBA" id="ARBA00022670"/>
    </source>
</evidence>
<name>A0A1G9QIJ3_9ACTN</name>
<evidence type="ECO:0000256" key="4">
    <source>
        <dbReference type="ARBA" id="ARBA00012564"/>
    </source>
</evidence>
<dbReference type="GO" id="GO:0042277">
    <property type="term" value="F:peptide binding"/>
    <property type="evidence" value="ECO:0007669"/>
    <property type="project" value="TreeGrafter"/>
</dbReference>
<feature type="domain" description="Aminopeptidase N-like N-terminal" evidence="17">
    <location>
        <begin position="33"/>
        <end position="205"/>
    </location>
</feature>
<evidence type="ECO:0000256" key="6">
    <source>
        <dbReference type="ARBA" id="ARBA00022438"/>
    </source>
</evidence>
<dbReference type="Gene3D" id="1.10.390.10">
    <property type="entry name" value="Neutral Protease Domain 2"/>
    <property type="match status" value="1"/>
</dbReference>
<proteinExistence type="inferred from homology"/>
<dbReference type="SUPFAM" id="SSF55486">
    <property type="entry name" value="Metalloproteases ('zincins'), catalytic domain"/>
    <property type="match status" value="1"/>
</dbReference>
<reference evidence="19" key="1">
    <citation type="submission" date="2016-10" db="EMBL/GenBank/DDBJ databases">
        <authorList>
            <person name="Varghese N."/>
            <person name="Submissions S."/>
        </authorList>
    </citation>
    <scope>NUCLEOTIDE SEQUENCE [LARGE SCALE GENOMIC DNA]</scope>
    <source>
        <strain evidence="19">DSM 45419</strain>
    </source>
</reference>
<dbReference type="InterPro" id="IPR014782">
    <property type="entry name" value="Peptidase_M1_dom"/>
</dbReference>
<dbReference type="AlphaFoldDB" id="A0A1G9QIJ3"/>
<evidence type="ECO:0000256" key="9">
    <source>
        <dbReference type="ARBA" id="ARBA00022801"/>
    </source>
</evidence>
<dbReference type="Pfam" id="PF17900">
    <property type="entry name" value="Peptidase_M1_N"/>
    <property type="match status" value="1"/>
</dbReference>
<dbReference type="PRINTS" id="PR00756">
    <property type="entry name" value="ALADIPTASE"/>
</dbReference>
<dbReference type="InterPro" id="IPR045357">
    <property type="entry name" value="Aminopeptidase_N-like_N"/>
</dbReference>
<keyword evidence="10" id="KW-0862">Zinc</keyword>
<dbReference type="EMBL" id="FNHE01000003">
    <property type="protein sequence ID" value="SDM10145.1"/>
    <property type="molecule type" value="Genomic_DNA"/>
</dbReference>
<evidence type="ECO:0000256" key="10">
    <source>
        <dbReference type="ARBA" id="ARBA00022833"/>
    </source>
</evidence>
<keyword evidence="19" id="KW-1185">Reference proteome</keyword>
<gene>
    <name evidence="18" type="ORF">SAMN05660642_01662</name>
</gene>
<protein>
    <recommendedName>
        <fullName evidence="5">Aminopeptidase N</fullName>
        <ecNumber evidence="4">3.4.11.2</ecNumber>
    </recommendedName>
    <alternativeName>
        <fullName evidence="12">Alanine aminopeptidase</fullName>
    </alternativeName>
    <alternativeName>
        <fullName evidence="13">Lysyl aminopeptidase</fullName>
    </alternativeName>
</protein>
<evidence type="ECO:0000259" key="15">
    <source>
        <dbReference type="Pfam" id="PF01433"/>
    </source>
</evidence>
<dbReference type="GO" id="GO:0008270">
    <property type="term" value="F:zinc ion binding"/>
    <property type="evidence" value="ECO:0007669"/>
    <property type="project" value="InterPro"/>
</dbReference>
<dbReference type="FunFam" id="1.10.390.10:FF:000004">
    <property type="entry name" value="Aminopeptidase N"/>
    <property type="match status" value="1"/>
</dbReference>
<keyword evidence="8" id="KW-0479">Metal-binding</keyword>
<evidence type="ECO:0000256" key="2">
    <source>
        <dbReference type="ARBA" id="ARBA00001947"/>
    </source>
</evidence>
<keyword evidence="6 18" id="KW-0031">Aminopeptidase</keyword>
<dbReference type="Gene3D" id="2.60.40.1730">
    <property type="entry name" value="tricorn interacting facor f3 domain"/>
    <property type="match status" value="1"/>
</dbReference>
<dbReference type="InterPro" id="IPR012778">
    <property type="entry name" value="Pept_M1_aminopeptidase"/>
</dbReference>